<dbReference type="EMBL" id="LS398551">
    <property type="protein sequence ID" value="SPR03357.1"/>
    <property type="molecule type" value="Genomic_DNA"/>
</dbReference>
<evidence type="ECO:0000313" key="4">
    <source>
        <dbReference type="EMBL" id="SPR03959.1"/>
    </source>
</evidence>
<reference evidence="1 5" key="1">
    <citation type="submission" date="2015-02" db="EMBL/GenBank/DDBJ databases">
        <title>Genome Sequencing of Rickettsiales.</title>
        <authorList>
            <person name="Daugherty S.C."/>
            <person name="Su Q."/>
            <person name="Abolude K."/>
            <person name="Beier-Sexton M."/>
            <person name="Carlyon J.A."/>
            <person name="Carter R."/>
            <person name="Day N.P."/>
            <person name="Dumler S.J."/>
            <person name="Dyachenko V."/>
            <person name="Godinez A."/>
            <person name="Kurtti T.J."/>
            <person name="Lichay M."/>
            <person name="Mullins K.E."/>
            <person name="Ott S."/>
            <person name="Pappas-Brown V."/>
            <person name="Paris D.H."/>
            <person name="Patel P."/>
            <person name="Richards A.L."/>
            <person name="Sadzewicz L."/>
            <person name="Sears K."/>
            <person name="Seidman D."/>
            <person name="Sengamalay N."/>
            <person name="Stenos J."/>
            <person name="Tallon L.J."/>
            <person name="Vincent G."/>
            <person name="Fraser C.M."/>
            <person name="Munderloh U."/>
            <person name="Dunning-Hotopp J.C."/>
        </authorList>
    </citation>
    <scope>NUCLEOTIDE SEQUENCE [LARGE SCALE GENOMIC DNA]</scope>
    <source>
        <strain evidence="1 5">Gilliam</strain>
    </source>
</reference>
<proteinExistence type="predicted"/>
<organism evidence="1 5">
    <name type="scientific">Orientia tsutsugamushi str. Gilliam</name>
    <dbReference type="NCBI Taxonomy" id="1359184"/>
    <lineage>
        <taxon>Bacteria</taxon>
        <taxon>Pseudomonadati</taxon>
        <taxon>Pseudomonadota</taxon>
        <taxon>Alphaproteobacteria</taxon>
        <taxon>Rickettsiales</taxon>
        <taxon>Rickettsiaceae</taxon>
        <taxon>Rickettsieae</taxon>
        <taxon>Orientia</taxon>
    </lineage>
</organism>
<dbReference type="EMBL" id="LANO01000053">
    <property type="protein sequence ID" value="KJV51150.1"/>
    <property type="molecule type" value="Genomic_DNA"/>
</dbReference>
<dbReference type="PATRIC" id="fig|1359184.3.peg.2401"/>
<evidence type="ECO:0000313" key="6">
    <source>
        <dbReference type="Proteomes" id="UP000244959"/>
    </source>
</evidence>
<evidence type="ECO:0000313" key="1">
    <source>
        <dbReference type="EMBL" id="KJV51150.1"/>
    </source>
</evidence>
<dbReference type="EMBL" id="LS398551">
    <property type="protein sequence ID" value="SPR03643.1"/>
    <property type="molecule type" value="Genomic_DNA"/>
</dbReference>
<dbReference type="EMBL" id="LS398551">
    <property type="protein sequence ID" value="SPR03959.1"/>
    <property type="molecule type" value="Genomic_DNA"/>
</dbReference>
<evidence type="ECO:0000313" key="5">
    <source>
        <dbReference type="Proteomes" id="UP000033769"/>
    </source>
</evidence>
<dbReference type="InterPro" id="IPR025955">
    <property type="entry name" value="TraC/Conjuga_ATPase"/>
</dbReference>
<reference evidence="6" key="3">
    <citation type="submission" date="2018-03" db="EMBL/GenBank/DDBJ databases">
        <authorList>
            <person name="Batty M. E."/>
            <person name="Batty M E."/>
        </authorList>
    </citation>
    <scope>NUCLEOTIDE SEQUENCE [LARGE SCALE GENOMIC DNA]</scope>
    <source>
        <strain evidence="6">Gilliam</strain>
    </source>
</reference>
<dbReference type="Proteomes" id="UP000033769">
    <property type="component" value="Unassembled WGS sequence"/>
</dbReference>
<dbReference type="Proteomes" id="UP000244959">
    <property type="component" value="Chromosome I"/>
</dbReference>
<dbReference type="AlphaFoldDB" id="A0A0F3M5Y6"/>
<keyword evidence="6" id="KW-1185">Reference proteome</keyword>
<dbReference type="Pfam" id="PF11130">
    <property type="entry name" value="TraC_F_IV"/>
    <property type="match status" value="1"/>
</dbReference>
<gene>
    <name evidence="2" type="primary">traC</name>
    <name evidence="2" type="ORF">GILLIAM_00328</name>
    <name evidence="3" type="ORF">GILLIAM_00432</name>
    <name evidence="4" type="ORF">GILLIAM_00527</name>
    <name evidence="1" type="ORF">OTSGILL_2486</name>
</gene>
<reference evidence="2" key="2">
    <citation type="submission" date="2018-03" db="EMBL/GenBank/DDBJ databases">
        <authorList>
            <person name="Keele B.F."/>
        </authorList>
    </citation>
    <scope>NUCLEOTIDE SEQUENCE [LARGE SCALE GENOMIC DNA]</scope>
    <source>
        <strain evidence="2">Gilliam</strain>
    </source>
</reference>
<accession>A0A0F3M5Y6</accession>
<protein>
    <submittedName>
        <fullName evidence="2">Conjugal transfer protein TraC</fullName>
    </submittedName>
    <submittedName>
        <fullName evidence="1">Conjugative transfer TraC domain protein</fullName>
    </submittedName>
</protein>
<evidence type="ECO:0000313" key="3">
    <source>
        <dbReference type="EMBL" id="SPR03643.1"/>
    </source>
</evidence>
<evidence type="ECO:0000313" key="2">
    <source>
        <dbReference type="EMBL" id="SPR03357.1"/>
    </source>
</evidence>
<name>A0A0F3M5Y6_ORITS</name>
<sequence>MQEWANFFHDIQQKAADLAGVVAALQSGDRVVNIHFNVIMFDKIKKAKQSASAFCSMLRRSGWYFVPCKYDHVAVLLAALPMQLVEQGPKGILGQKTSGVGVALSSLGRGIKTVSVESKVLLPIIGEWKGDLSSPGMLLAGRRG</sequence>